<dbReference type="OrthoDB" id="6362062at2759"/>
<dbReference type="CDD" id="cd00110">
    <property type="entry name" value="LamG"/>
    <property type="match status" value="1"/>
</dbReference>
<dbReference type="SUPFAM" id="SSF49899">
    <property type="entry name" value="Concanavalin A-like lectins/glucanases"/>
    <property type="match status" value="1"/>
</dbReference>
<organism evidence="5 6">
    <name type="scientific">Hyalella azteca</name>
    <name type="common">Amphipod</name>
    <dbReference type="NCBI Taxonomy" id="294128"/>
    <lineage>
        <taxon>Eukaryota</taxon>
        <taxon>Metazoa</taxon>
        <taxon>Ecdysozoa</taxon>
        <taxon>Arthropoda</taxon>
        <taxon>Crustacea</taxon>
        <taxon>Multicrustacea</taxon>
        <taxon>Malacostraca</taxon>
        <taxon>Eumalacostraca</taxon>
        <taxon>Peracarida</taxon>
        <taxon>Amphipoda</taxon>
        <taxon>Senticaudata</taxon>
        <taxon>Talitrida</taxon>
        <taxon>Talitroidea</taxon>
        <taxon>Hyalellidae</taxon>
        <taxon>Hyalella</taxon>
    </lineage>
</organism>
<dbReference type="InterPro" id="IPR001791">
    <property type="entry name" value="Laminin_G"/>
</dbReference>
<proteinExistence type="predicted"/>
<evidence type="ECO:0000259" key="4">
    <source>
        <dbReference type="PROSITE" id="PS50026"/>
    </source>
</evidence>
<evidence type="ECO:0000259" key="3">
    <source>
        <dbReference type="PROSITE" id="PS50025"/>
    </source>
</evidence>
<dbReference type="KEGG" id="hazt:108675578"/>
<dbReference type="PROSITE" id="PS50026">
    <property type="entry name" value="EGF_3"/>
    <property type="match status" value="1"/>
</dbReference>
<dbReference type="PANTHER" id="PTHR15036:SF85">
    <property type="entry name" value="SP2353, ISOFORM A"/>
    <property type="match status" value="1"/>
</dbReference>
<feature type="domain" description="Laminin G" evidence="3">
    <location>
        <begin position="282"/>
        <end position="388"/>
    </location>
</feature>
<keyword evidence="1 2" id="KW-1015">Disulfide bond</keyword>
<dbReference type="Pfam" id="PF00054">
    <property type="entry name" value="Laminin_G_1"/>
    <property type="match status" value="1"/>
</dbReference>
<evidence type="ECO:0000313" key="6">
    <source>
        <dbReference type="RefSeq" id="XP_018019090.2"/>
    </source>
</evidence>
<dbReference type="AlphaFoldDB" id="A0A8B7NZG3"/>
<feature type="domain" description="EGF-like" evidence="4">
    <location>
        <begin position="237"/>
        <end position="274"/>
    </location>
</feature>
<name>A0A8B7NZG3_HYAAZ</name>
<dbReference type="InterPro" id="IPR013320">
    <property type="entry name" value="ConA-like_dom_sf"/>
</dbReference>
<protein>
    <submittedName>
        <fullName evidence="6">Neural-cadherin 2</fullName>
    </submittedName>
</protein>
<comment type="caution">
    <text evidence="2">Lacks conserved residue(s) required for the propagation of feature annotation.</text>
</comment>
<accession>A0A8B7NZG3</accession>
<keyword evidence="2" id="KW-0245">EGF-like domain</keyword>
<feature type="disulfide bond" evidence="2">
    <location>
        <begin position="264"/>
        <end position="273"/>
    </location>
</feature>
<dbReference type="Gene3D" id="2.10.25.10">
    <property type="entry name" value="Laminin"/>
    <property type="match status" value="1"/>
</dbReference>
<dbReference type="GO" id="GO:0016020">
    <property type="term" value="C:membrane"/>
    <property type="evidence" value="ECO:0007669"/>
    <property type="project" value="UniProtKB-SubCell"/>
</dbReference>
<evidence type="ECO:0000256" key="1">
    <source>
        <dbReference type="ARBA" id="ARBA00023157"/>
    </source>
</evidence>
<dbReference type="RefSeq" id="XP_018019090.2">
    <property type="nucleotide sequence ID" value="XM_018163601.2"/>
</dbReference>
<dbReference type="PROSITE" id="PS00022">
    <property type="entry name" value="EGF_1"/>
    <property type="match status" value="1"/>
</dbReference>
<sequence length="388" mass="42250">YEVQVSVSDVTGPSVALNISVHLLHLSKQDVTHALPVEVAVTSAHLISKDGNKSLLDRLLEKLELWANDFTNEVESADSEAAPWSVKTVSIQEVYREAGSKSGVRVWLSIPPTTQPSLEMLLYRSRHKIGSELKMDVTAIGVGSVGLCAKNLGGCKCCCQDKIIVGENYVLVDSITSVHVGPTVHVIPYCGCSKENKLLPAAGHSNDSQANKITPNPRLKNEQNFAPAAHAVVGEEPPPSCRPESCLNGGRCVPGRDLSVQCICPTHTYGPRCKIIHREFNVYGAHGEPPNLISWAWLPSLPTCSHLHISLHVLTKNLHGLLLYTSSSDLKNLNSFLALQITNGRPQIMVKLGSSGWTSTATLNVTVHDNTWHRLDLLWRNTDPLQLG</sequence>
<dbReference type="InterPro" id="IPR050372">
    <property type="entry name" value="Neurexin-related_CASP"/>
</dbReference>
<dbReference type="Gene3D" id="2.60.120.200">
    <property type="match status" value="1"/>
</dbReference>
<dbReference type="PROSITE" id="PS50025">
    <property type="entry name" value="LAM_G_DOMAIN"/>
    <property type="match status" value="1"/>
</dbReference>
<dbReference type="PANTHER" id="PTHR15036">
    <property type="entry name" value="PIKACHURIN-LIKE PROTEIN"/>
    <property type="match status" value="1"/>
</dbReference>
<dbReference type="GeneID" id="108675578"/>
<evidence type="ECO:0000256" key="2">
    <source>
        <dbReference type="PROSITE-ProRule" id="PRU00076"/>
    </source>
</evidence>
<gene>
    <name evidence="6" type="primary">LOC108675578</name>
</gene>
<dbReference type="InterPro" id="IPR000742">
    <property type="entry name" value="EGF"/>
</dbReference>
<reference evidence="6" key="1">
    <citation type="submission" date="2025-08" db="UniProtKB">
        <authorList>
            <consortium name="RefSeq"/>
        </authorList>
    </citation>
    <scope>IDENTIFICATION</scope>
    <source>
        <tissue evidence="6">Whole organism</tissue>
    </source>
</reference>
<feature type="non-terminal residue" evidence="6">
    <location>
        <position position="1"/>
    </location>
</feature>
<keyword evidence="5" id="KW-1185">Reference proteome</keyword>
<dbReference type="Proteomes" id="UP000694843">
    <property type="component" value="Unplaced"/>
</dbReference>
<evidence type="ECO:0000313" key="5">
    <source>
        <dbReference type="Proteomes" id="UP000694843"/>
    </source>
</evidence>